<gene>
    <name evidence="7" type="ORF">LUZ63_017011</name>
</gene>
<dbReference type="GO" id="GO:0008270">
    <property type="term" value="F:zinc ion binding"/>
    <property type="evidence" value="ECO:0007669"/>
    <property type="project" value="UniProtKB-KW"/>
</dbReference>
<evidence type="ECO:0000313" key="7">
    <source>
        <dbReference type="EMBL" id="KAJ1685621.1"/>
    </source>
</evidence>
<reference evidence="7" key="1">
    <citation type="journal article" date="2022" name="Cell">
        <title>Repeat-based holocentromeres influence genome architecture and karyotype evolution.</title>
        <authorList>
            <person name="Hofstatter P.G."/>
            <person name="Thangavel G."/>
            <person name="Lux T."/>
            <person name="Neumann P."/>
            <person name="Vondrak T."/>
            <person name="Novak P."/>
            <person name="Zhang M."/>
            <person name="Costa L."/>
            <person name="Castellani M."/>
            <person name="Scott A."/>
            <person name="Toegelov H."/>
            <person name="Fuchs J."/>
            <person name="Mata-Sucre Y."/>
            <person name="Dias Y."/>
            <person name="Vanzela A.L.L."/>
            <person name="Huettel B."/>
            <person name="Almeida C.C.S."/>
            <person name="Simkova H."/>
            <person name="Souza G."/>
            <person name="Pedrosa-Harand A."/>
            <person name="Macas J."/>
            <person name="Mayer K.F.X."/>
            <person name="Houben A."/>
            <person name="Marques A."/>
        </authorList>
    </citation>
    <scope>NUCLEOTIDE SEQUENCE</scope>
    <source>
        <strain evidence="7">RhyBre1mFocal</strain>
    </source>
</reference>
<dbReference type="InterPro" id="IPR001841">
    <property type="entry name" value="Znf_RING"/>
</dbReference>
<dbReference type="PANTHER" id="PTHR42647">
    <property type="entry name" value="SBP (S-RIBONUCLEASE BINDING PROTEIN) FAMILY PROTEIN"/>
    <property type="match status" value="1"/>
</dbReference>
<dbReference type="PANTHER" id="PTHR42647:SF72">
    <property type="entry name" value="EF-HAND CALCIUM-BINDING DOMAIN-CONTAINING PROTEIN 4A"/>
    <property type="match status" value="1"/>
</dbReference>
<accession>A0A9Q0C1M9</accession>
<evidence type="ECO:0000256" key="4">
    <source>
        <dbReference type="PROSITE-ProRule" id="PRU00175"/>
    </source>
</evidence>
<protein>
    <recommendedName>
        <fullName evidence="6">RING-type domain-containing protein</fullName>
    </recommendedName>
</protein>
<dbReference type="Gene3D" id="3.30.40.10">
    <property type="entry name" value="Zinc/RING finger domain, C3HC4 (zinc finger)"/>
    <property type="match status" value="1"/>
</dbReference>
<keyword evidence="8" id="KW-1185">Reference proteome</keyword>
<evidence type="ECO:0000256" key="1">
    <source>
        <dbReference type="ARBA" id="ARBA00022723"/>
    </source>
</evidence>
<dbReference type="AlphaFoldDB" id="A0A9Q0C1M9"/>
<dbReference type="EMBL" id="JAMQYH010000005">
    <property type="protein sequence ID" value="KAJ1685621.1"/>
    <property type="molecule type" value="Genomic_DNA"/>
</dbReference>
<organism evidence="7 8">
    <name type="scientific">Rhynchospora breviuscula</name>
    <dbReference type="NCBI Taxonomy" id="2022672"/>
    <lineage>
        <taxon>Eukaryota</taxon>
        <taxon>Viridiplantae</taxon>
        <taxon>Streptophyta</taxon>
        <taxon>Embryophyta</taxon>
        <taxon>Tracheophyta</taxon>
        <taxon>Spermatophyta</taxon>
        <taxon>Magnoliopsida</taxon>
        <taxon>Liliopsida</taxon>
        <taxon>Poales</taxon>
        <taxon>Cyperaceae</taxon>
        <taxon>Cyperoideae</taxon>
        <taxon>Rhynchosporeae</taxon>
        <taxon>Rhynchospora</taxon>
    </lineage>
</organism>
<proteinExistence type="predicted"/>
<feature type="domain" description="RING-type" evidence="6">
    <location>
        <begin position="262"/>
        <end position="297"/>
    </location>
</feature>
<dbReference type="PROSITE" id="PS50089">
    <property type="entry name" value="ZF_RING_2"/>
    <property type="match status" value="1"/>
</dbReference>
<keyword evidence="1" id="KW-0479">Metal-binding</keyword>
<evidence type="ECO:0000256" key="2">
    <source>
        <dbReference type="ARBA" id="ARBA00022771"/>
    </source>
</evidence>
<keyword evidence="3" id="KW-0862">Zinc</keyword>
<dbReference type="InterPro" id="IPR013083">
    <property type="entry name" value="Znf_RING/FYVE/PHD"/>
</dbReference>
<feature type="coiled-coil region" evidence="5">
    <location>
        <begin position="166"/>
        <end position="200"/>
    </location>
</feature>
<dbReference type="GO" id="GO:0004842">
    <property type="term" value="F:ubiquitin-protein transferase activity"/>
    <property type="evidence" value="ECO:0007669"/>
    <property type="project" value="TreeGrafter"/>
</dbReference>
<sequence>MAVVPPPLFSIPFTDIYTSLAYISTPLYLPQLNNPIQPLSSLFLHLPLFCICGTNKHIKQKLGMAIEAQYSLKRTREHLPSYALLDPTIEMPAMPIKQARLDESGFPSTSGRIDSMIISHFNRLNAETDALLQLHTERTTYAIKELTKRQYMSMLVAMEKQAAQILKQKQDELDRMILRNAELEQQLNQVNAEKQVWFNMAKNNEAIAASLRSNLEQVLIQNNLQATCNNNNENSVIEGCGDSDEVNSTCFDEKKILHRHVCKVCRHKEASVLLLPCRHLSICEGCERRVDMCPVCHEKKKSSVPVLIG</sequence>
<evidence type="ECO:0000256" key="5">
    <source>
        <dbReference type="SAM" id="Coils"/>
    </source>
</evidence>
<evidence type="ECO:0000259" key="6">
    <source>
        <dbReference type="PROSITE" id="PS50089"/>
    </source>
</evidence>
<keyword evidence="5" id="KW-0175">Coiled coil</keyword>
<evidence type="ECO:0000313" key="8">
    <source>
        <dbReference type="Proteomes" id="UP001151287"/>
    </source>
</evidence>
<keyword evidence="2 4" id="KW-0863">Zinc-finger</keyword>
<name>A0A9Q0C1M9_9POAL</name>
<dbReference type="Proteomes" id="UP001151287">
    <property type="component" value="Unassembled WGS sequence"/>
</dbReference>
<evidence type="ECO:0000256" key="3">
    <source>
        <dbReference type="ARBA" id="ARBA00022833"/>
    </source>
</evidence>
<dbReference type="OrthoDB" id="1711136at2759"/>
<dbReference type="Pfam" id="PF13920">
    <property type="entry name" value="zf-C3HC4_3"/>
    <property type="match status" value="1"/>
</dbReference>
<comment type="caution">
    <text evidence="7">The sequence shown here is derived from an EMBL/GenBank/DDBJ whole genome shotgun (WGS) entry which is preliminary data.</text>
</comment>